<evidence type="ECO:0000256" key="5">
    <source>
        <dbReference type="SAM" id="Phobius"/>
    </source>
</evidence>
<feature type="transmembrane region" description="Helical" evidence="5">
    <location>
        <begin position="29"/>
        <end position="47"/>
    </location>
</feature>
<evidence type="ECO:0000256" key="1">
    <source>
        <dbReference type="ARBA" id="ARBA00004141"/>
    </source>
</evidence>
<evidence type="ECO:0000256" key="3">
    <source>
        <dbReference type="ARBA" id="ARBA00022989"/>
    </source>
</evidence>
<gene>
    <name evidence="6" type="ORF">COM43_000525</name>
</gene>
<sequence>MLFDSLIIFIVVLCVIISVTRGFIKELCALMFLFLSIFLTANHYDFFTPNYSKYFDSKVILNILSTISVFIILNLIFMIINNWLMYILSPIRLGFIDRVTGIFLGVLKGILLSYVLFFAVHLYCYTVYDKKEYGKKEEHSEIKAEDILPNWIINSHSYRALFVTAEEVIDMYVPELLILKIKEIGGEMVDQEKPKNNKKEE</sequence>
<dbReference type="InterPro" id="IPR003825">
    <property type="entry name" value="Colicin-V_CvpA"/>
</dbReference>
<dbReference type="GO" id="GO:0009403">
    <property type="term" value="P:toxin biosynthetic process"/>
    <property type="evidence" value="ECO:0007669"/>
    <property type="project" value="InterPro"/>
</dbReference>
<dbReference type="Pfam" id="PF02674">
    <property type="entry name" value="Colicin_V"/>
    <property type="match status" value="1"/>
</dbReference>
<accession>A0A6H2NVH5</accession>
<organism evidence="6">
    <name type="scientific">Wolbachia pipientis</name>
    <dbReference type="NCBI Taxonomy" id="955"/>
    <lineage>
        <taxon>Bacteria</taxon>
        <taxon>Pseudomonadati</taxon>
        <taxon>Pseudomonadota</taxon>
        <taxon>Alphaproteobacteria</taxon>
        <taxon>Rickettsiales</taxon>
        <taxon>Anaplasmataceae</taxon>
        <taxon>Wolbachieae</taxon>
        <taxon>Wolbachia</taxon>
    </lineage>
</organism>
<dbReference type="Proteomes" id="UP000217566">
    <property type="component" value="Unassembled WGS sequence"/>
</dbReference>
<evidence type="ECO:0000256" key="4">
    <source>
        <dbReference type="ARBA" id="ARBA00023136"/>
    </source>
</evidence>
<dbReference type="AlphaFoldDB" id="A0A6H2NVH5"/>
<keyword evidence="3 5" id="KW-1133">Transmembrane helix</keyword>
<evidence type="ECO:0000256" key="2">
    <source>
        <dbReference type="ARBA" id="ARBA00022692"/>
    </source>
</evidence>
<keyword evidence="2 5" id="KW-0812">Transmembrane</keyword>
<dbReference type="OrthoDB" id="7163922at2"/>
<dbReference type="EMBL" id="NWVK02000016">
    <property type="protein sequence ID" value="TVS92577.1"/>
    <property type="molecule type" value="Genomic_DNA"/>
</dbReference>
<dbReference type="InterPro" id="IPR052719">
    <property type="entry name" value="CvpA-like"/>
</dbReference>
<comment type="subcellular location">
    <subcellularLocation>
        <location evidence="1">Membrane</location>
        <topology evidence="1">Multi-pass membrane protein</topology>
    </subcellularLocation>
</comment>
<dbReference type="PANTHER" id="PTHR36926:SF1">
    <property type="entry name" value="COLICIN V PRODUCTION PROTEIN"/>
    <property type="match status" value="1"/>
</dbReference>
<protein>
    <submittedName>
        <fullName evidence="6">CvpA family protein</fullName>
    </submittedName>
</protein>
<feature type="transmembrane region" description="Helical" evidence="5">
    <location>
        <begin position="59"/>
        <end position="80"/>
    </location>
</feature>
<feature type="transmembrane region" description="Helical" evidence="5">
    <location>
        <begin position="101"/>
        <end position="123"/>
    </location>
</feature>
<dbReference type="GO" id="GO:0016020">
    <property type="term" value="C:membrane"/>
    <property type="evidence" value="ECO:0007669"/>
    <property type="project" value="UniProtKB-SubCell"/>
</dbReference>
<comment type="caution">
    <text evidence="6">The sequence shown here is derived from an EMBL/GenBank/DDBJ whole genome shotgun (WGS) entry which is preliminary data.</text>
</comment>
<proteinExistence type="predicted"/>
<feature type="transmembrane region" description="Helical" evidence="5">
    <location>
        <begin position="6"/>
        <end position="24"/>
    </location>
</feature>
<dbReference type="PANTHER" id="PTHR36926">
    <property type="entry name" value="COLICIN V PRODUCTION PROTEIN"/>
    <property type="match status" value="1"/>
</dbReference>
<keyword evidence="4 5" id="KW-0472">Membrane</keyword>
<name>A0A6H2NVH5_WOLPI</name>
<evidence type="ECO:0000313" key="6">
    <source>
        <dbReference type="EMBL" id="TVS92577.1"/>
    </source>
</evidence>
<reference evidence="6" key="1">
    <citation type="submission" date="2019-07" db="EMBL/GenBank/DDBJ databases">
        <title>Genome assemblies of Wolbachia strains wAlbA and wAlbB in wild caught Aedes albopictus specimens.</title>
        <authorList>
            <person name="Kulkarni A."/>
            <person name="Yu W."/>
            <person name="Xue R.-D."/>
            <person name="Ma Y."/>
            <person name="Xu J."/>
        </authorList>
    </citation>
    <scope>NUCLEOTIDE SEQUENCE</scope>
    <source>
        <strain evidence="6">FL2016</strain>
    </source>
</reference>